<sequence length="161" mass="18924">MQQDLSVVVLRHLKPILEMLRHTILTCPEQVFAGDKILVREQLYHALVGMDVWFSDKPNEYNFNEILDIKAAQMHGIAPPHISRRFLLAYLGKIEHKLAAMPMKPEKFLEIREIGGREMTYLDQCLVQMRHVQHHLGEVDEIMRSHQLPLLEWRGYGEYLQ</sequence>
<dbReference type="RefSeq" id="WP_078924096.1">
    <property type="nucleotide sequence ID" value="NZ_FUYB01000026.1"/>
</dbReference>
<protein>
    <recommendedName>
        <fullName evidence="3">DinB superfamily protein</fullName>
    </recommendedName>
</protein>
<name>A0A1T4XXR3_9GAMM</name>
<evidence type="ECO:0000313" key="1">
    <source>
        <dbReference type="EMBL" id="SKA94336.1"/>
    </source>
</evidence>
<proteinExistence type="predicted"/>
<dbReference type="Proteomes" id="UP000190460">
    <property type="component" value="Unassembled WGS sequence"/>
</dbReference>
<keyword evidence="2" id="KW-1185">Reference proteome</keyword>
<accession>A0A1T4XXR3</accession>
<dbReference type="STRING" id="92487.SAMN02745130_03655"/>
<dbReference type="OrthoDB" id="5459461at2"/>
<evidence type="ECO:0008006" key="3">
    <source>
        <dbReference type="Google" id="ProtNLM"/>
    </source>
</evidence>
<dbReference type="EMBL" id="FUYB01000026">
    <property type="protein sequence ID" value="SKA94336.1"/>
    <property type="molecule type" value="Genomic_DNA"/>
</dbReference>
<dbReference type="AlphaFoldDB" id="A0A1T4XXR3"/>
<organism evidence="1 2">
    <name type="scientific">Thiothrix eikelboomii</name>
    <dbReference type="NCBI Taxonomy" id="92487"/>
    <lineage>
        <taxon>Bacteria</taxon>
        <taxon>Pseudomonadati</taxon>
        <taxon>Pseudomonadota</taxon>
        <taxon>Gammaproteobacteria</taxon>
        <taxon>Thiotrichales</taxon>
        <taxon>Thiotrichaceae</taxon>
        <taxon>Thiothrix</taxon>
    </lineage>
</organism>
<gene>
    <name evidence="1" type="ORF">SAMN02745130_03655</name>
</gene>
<evidence type="ECO:0000313" key="2">
    <source>
        <dbReference type="Proteomes" id="UP000190460"/>
    </source>
</evidence>
<reference evidence="1 2" key="1">
    <citation type="submission" date="2017-02" db="EMBL/GenBank/DDBJ databases">
        <authorList>
            <person name="Peterson S.W."/>
        </authorList>
    </citation>
    <scope>NUCLEOTIDE SEQUENCE [LARGE SCALE GENOMIC DNA]</scope>
    <source>
        <strain evidence="1 2">ATCC 49788</strain>
    </source>
</reference>